<accession>A0A9N8DIB0</accession>
<evidence type="ECO:0000256" key="6">
    <source>
        <dbReference type="SAM" id="MobiDB-lite"/>
    </source>
</evidence>
<evidence type="ECO:0000256" key="5">
    <source>
        <dbReference type="RuleBase" id="RU367038"/>
    </source>
</evidence>
<evidence type="ECO:0000256" key="1">
    <source>
        <dbReference type="ARBA" id="ARBA00004141"/>
    </source>
</evidence>
<keyword evidence="5" id="KW-0496">Mitochondrion</keyword>
<dbReference type="AlphaFoldDB" id="A0A9N8DIB0"/>
<reference evidence="8" key="1">
    <citation type="submission" date="2020-06" db="EMBL/GenBank/DDBJ databases">
        <authorList>
            <consortium name="Plant Systems Biology data submission"/>
        </authorList>
    </citation>
    <scope>NUCLEOTIDE SEQUENCE</scope>
    <source>
        <strain evidence="8">D6</strain>
    </source>
</reference>
<feature type="signal peptide" evidence="7">
    <location>
        <begin position="1"/>
        <end position="30"/>
    </location>
</feature>
<feature type="region of interest" description="Disordered" evidence="6">
    <location>
        <begin position="73"/>
        <end position="128"/>
    </location>
</feature>
<dbReference type="Proteomes" id="UP001153069">
    <property type="component" value="Unassembled WGS sequence"/>
</dbReference>
<feature type="chain" id="PRO_5040204519" description="Mitochondrial import inner membrane translocase subunit TIM22" evidence="7">
    <location>
        <begin position="31"/>
        <end position="298"/>
    </location>
</feature>
<keyword evidence="5" id="KW-0653">Protein transport</keyword>
<name>A0A9N8DIB0_9STRA</name>
<protein>
    <recommendedName>
        <fullName evidence="5">Mitochondrial import inner membrane translocase subunit TIM22</fullName>
    </recommendedName>
</protein>
<dbReference type="OrthoDB" id="41475at2759"/>
<evidence type="ECO:0000256" key="2">
    <source>
        <dbReference type="ARBA" id="ARBA00022692"/>
    </source>
</evidence>
<dbReference type="GO" id="GO:0042721">
    <property type="term" value="C:TIM22 mitochondrial import inner membrane insertion complex"/>
    <property type="evidence" value="ECO:0007669"/>
    <property type="project" value="UniProtKB-UniRule"/>
</dbReference>
<keyword evidence="2" id="KW-0812">Transmembrane</keyword>
<evidence type="ECO:0000313" key="8">
    <source>
        <dbReference type="EMBL" id="CAB9501269.1"/>
    </source>
</evidence>
<evidence type="ECO:0000256" key="7">
    <source>
        <dbReference type="SAM" id="SignalP"/>
    </source>
</evidence>
<keyword evidence="4" id="KW-0472">Membrane</keyword>
<dbReference type="InterPro" id="IPR039175">
    <property type="entry name" value="TIM22"/>
</dbReference>
<dbReference type="GO" id="GO:0008320">
    <property type="term" value="F:protein transmembrane transporter activity"/>
    <property type="evidence" value="ECO:0007669"/>
    <property type="project" value="UniProtKB-UniRule"/>
</dbReference>
<keyword evidence="5" id="KW-0813">Transport</keyword>
<proteinExistence type="inferred from homology"/>
<dbReference type="GO" id="GO:0045039">
    <property type="term" value="P:protein insertion into mitochondrial inner membrane"/>
    <property type="evidence" value="ECO:0007669"/>
    <property type="project" value="UniProtKB-UniRule"/>
</dbReference>
<gene>
    <name evidence="8" type="ORF">SEMRO_104_G052720.1</name>
</gene>
<comment type="caution">
    <text evidence="8">The sequence shown here is derived from an EMBL/GenBank/DDBJ whole genome shotgun (WGS) entry which is preliminary data.</text>
</comment>
<keyword evidence="9" id="KW-1185">Reference proteome</keyword>
<keyword evidence="3" id="KW-1133">Transmembrane helix</keyword>
<keyword evidence="5" id="KW-0811">Translocation</keyword>
<keyword evidence="7" id="KW-0732">Signal</keyword>
<keyword evidence="5" id="KW-0999">Mitochondrion inner membrane</keyword>
<comment type="function">
    <text evidence="5">Essential core component of the TIM22 complex, a complex that mediates the import and insertion of multi-pass transmembrane proteins into the mitochondrial inner membrane. In the TIM22 complex, it constitutes the voltage-activated and signal-gated channel. Forms a twin-pore translocase that uses the membrane potential as external driving force in 2 voltage-dependent steps.</text>
</comment>
<evidence type="ECO:0000313" key="9">
    <source>
        <dbReference type="Proteomes" id="UP001153069"/>
    </source>
</evidence>
<evidence type="ECO:0000256" key="3">
    <source>
        <dbReference type="ARBA" id="ARBA00022989"/>
    </source>
</evidence>
<comment type="similarity">
    <text evidence="5">Belongs to the Tim17/Tim22/Tim23 family.</text>
</comment>
<dbReference type="Pfam" id="PF02466">
    <property type="entry name" value="Tim17"/>
    <property type="match status" value="1"/>
</dbReference>
<organism evidence="8 9">
    <name type="scientific">Seminavis robusta</name>
    <dbReference type="NCBI Taxonomy" id="568900"/>
    <lineage>
        <taxon>Eukaryota</taxon>
        <taxon>Sar</taxon>
        <taxon>Stramenopiles</taxon>
        <taxon>Ochrophyta</taxon>
        <taxon>Bacillariophyta</taxon>
        <taxon>Bacillariophyceae</taxon>
        <taxon>Bacillariophycidae</taxon>
        <taxon>Naviculales</taxon>
        <taxon>Naviculaceae</taxon>
        <taxon>Seminavis</taxon>
    </lineage>
</organism>
<evidence type="ECO:0000256" key="4">
    <source>
        <dbReference type="ARBA" id="ARBA00023136"/>
    </source>
</evidence>
<comment type="subcellular location">
    <subcellularLocation>
        <location evidence="1">Membrane</location>
        <topology evidence="1">Multi-pass membrane protein</topology>
    </subcellularLocation>
    <subcellularLocation>
        <location evidence="5">Mitochondrion inner membrane</location>
        <topology evidence="5">Multi-pass membrane protein</topology>
    </subcellularLocation>
</comment>
<feature type="compositionally biased region" description="Polar residues" evidence="6">
    <location>
        <begin position="105"/>
        <end position="114"/>
    </location>
</feature>
<comment type="subunit">
    <text evidence="5">Component of the TIM22 complex.</text>
</comment>
<dbReference type="EMBL" id="CAICTM010000103">
    <property type="protein sequence ID" value="CAB9501269.1"/>
    <property type="molecule type" value="Genomic_DNA"/>
</dbReference>
<sequence>MTRPSRTSTSRQTLILLISLSILLHYQVEGVSRCNQQLIASASIHSGRYATTVSHQHRWQGLASPAFRRSRRRIPSSWDNNDVPTARLVARSKTKKERKADSTKDTSSTDNAPPSATDPDDPFANPMTTQEIYSSLGPIGKCVAGSVEIAVSTCMEYITGFLGGYFLGYVTDAPRFMFQNVDPNRNQPFFNELSQRFQRMNSKSFRWAKSWGAISAAFGGFRVATRVVRGGKEDEWNTVFSTAAAGAFFARSEGPQAMARAAITYGFIMYLISGKGFFGPKKEPFEYQDQPIDDEEAW</sequence>
<dbReference type="PANTHER" id="PTHR14110">
    <property type="entry name" value="MITOCHONDRIAL IMPORT INNER MEMBRANE TRANSLOCASE SUBUNIT TIM22"/>
    <property type="match status" value="1"/>
</dbReference>